<evidence type="ECO:0000313" key="1">
    <source>
        <dbReference type="EMBL" id="KAF2466002.1"/>
    </source>
</evidence>
<proteinExistence type="predicted"/>
<sequence>MHSRFLAKKRTILEQLDTPDEEYHDLSPKGSIDQPIRSLISNINRLEGLVTTSSCSGRVSVFLEGKKKGADPLEAPREDETRPAGPGGKGGGSWLFVSHSPVQVKKTENQNQLMAMFGLRNPSNENERAPSIDCSFIHLKFEPMILHILAASMVDSHRVLTAAIGAGFRESGAMSLGSSKSGERNPMVAVRSTGYSFDSIIGYQNDLGDSIAMVDEVYLRTLVDIANDRFSVNSQRIDRFRSSLLRQFNQREAVDVTVLSTLPKTVKADWEQSEARRQRKRAEGLNRQQALHAQELAEPVANLLVAREDVEVHNLFDH</sequence>
<comment type="caution">
    <text evidence="1">The sequence shown here is derived from an EMBL/GenBank/DDBJ whole genome shotgun (WGS) entry which is preliminary data.</text>
</comment>
<protein>
    <submittedName>
        <fullName evidence="1">Uncharacterized protein</fullName>
    </submittedName>
</protein>
<evidence type="ECO:0000313" key="2">
    <source>
        <dbReference type="Proteomes" id="UP000799755"/>
    </source>
</evidence>
<name>A0ACB6QI53_9PLEO</name>
<accession>A0ACB6QI53</accession>
<dbReference type="EMBL" id="MU003527">
    <property type="protein sequence ID" value="KAF2466002.1"/>
    <property type="molecule type" value="Genomic_DNA"/>
</dbReference>
<keyword evidence="2" id="KW-1185">Reference proteome</keyword>
<dbReference type="Proteomes" id="UP000799755">
    <property type="component" value="Unassembled WGS sequence"/>
</dbReference>
<reference evidence="1" key="1">
    <citation type="journal article" date="2020" name="Stud. Mycol.">
        <title>101 Dothideomycetes genomes: a test case for predicting lifestyles and emergence of pathogens.</title>
        <authorList>
            <person name="Haridas S."/>
            <person name="Albert R."/>
            <person name="Binder M."/>
            <person name="Bloem J."/>
            <person name="Labutti K."/>
            <person name="Salamov A."/>
            <person name="Andreopoulos B."/>
            <person name="Baker S."/>
            <person name="Barry K."/>
            <person name="Bills G."/>
            <person name="Bluhm B."/>
            <person name="Cannon C."/>
            <person name="Castanera R."/>
            <person name="Culley D."/>
            <person name="Daum C."/>
            <person name="Ezra D."/>
            <person name="Gonzalez J."/>
            <person name="Henrissat B."/>
            <person name="Kuo A."/>
            <person name="Liang C."/>
            <person name="Lipzen A."/>
            <person name="Lutzoni F."/>
            <person name="Magnuson J."/>
            <person name="Mondo S."/>
            <person name="Nolan M."/>
            <person name="Ohm R."/>
            <person name="Pangilinan J."/>
            <person name="Park H.-J."/>
            <person name="Ramirez L."/>
            <person name="Alfaro M."/>
            <person name="Sun H."/>
            <person name="Tritt A."/>
            <person name="Yoshinaga Y."/>
            <person name="Zwiers L.-H."/>
            <person name="Turgeon B."/>
            <person name="Goodwin S."/>
            <person name="Spatafora J."/>
            <person name="Crous P."/>
            <person name="Grigoriev I."/>
        </authorList>
    </citation>
    <scope>NUCLEOTIDE SEQUENCE</scope>
    <source>
        <strain evidence="1">ATCC 200398</strain>
    </source>
</reference>
<gene>
    <name evidence="1" type="ORF">BDR25DRAFT_294644</name>
</gene>
<organism evidence="1 2">
    <name type="scientific">Lindgomyces ingoldianus</name>
    <dbReference type="NCBI Taxonomy" id="673940"/>
    <lineage>
        <taxon>Eukaryota</taxon>
        <taxon>Fungi</taxon>
        <taxon>Dikarya</taxon>
        <taxon>Ascomycota</taxon>
        <taxon>Pezizomycotina</taxon>
        <taxon>Dothideomycetes</taxon>
        <taxon>Pleosporomycetidae</taxon>
        <taxon>Pleosporales</taxon>
        <taxon>Lindgomycetaceae</taxon>
        <taxon>Lindgomyces</taxon>
    </lineage>
</organism>